<keyword evidence="5 9" id="KW-1133">Transmembrane helix</keyword>
<comment type="subcellular location">
    <subcellularLocation>
        <location evidence="9">Cell membrane</location>
        <topology evidence="9">Multi-pass membrane protein</topology>
    </subcellularLocation>
    <subcellularLocation>
        <location evidence="1">Membrane</location>
        <topology evidence="1">Multi-pass membrane protein</topology>
    </subcellularLocation>
</comment>
<evidence type="ECO:0000256" key="5">
    <source>
        <dbReference type="ARBA" id="ARBA00022989"/>
    </source>
</evidence>
<keyword evidence="11" id="KW-1185">Reference proteome</keyword>
<gene>
    <name evidence="10" type="ORF">OBRU01_12553</name>
</gene>
<dbReference type="GO" id="GO:0004984">
    <property type="term" value="F:olfactory receptor activity"/>
    <property type="evidence" value="ECO:0007669"/>
    <property type="project" value="InterPro"/>
</dbReference>
<evidence type="ECO:0000313" key="10">
    <source>
        <dbReference type="EMBL" id="KOB72240.1"/>
    </source>
</evidence>
<protein>
    <recommendedName>
        <fullName evidence="9">Odorant receptor</fullName>
    </recommendedName>
</protein>
<keyword evidence="6 9" id="KW-0472">Membrane</keyword>
<keyword evidence="2 9" id="KW-0716">Sensory transduction</keyword>
<dbReference type="InterPro" id="IPR004117">
    <property type="entry name" value="7tm6_olfct_rcpt"/>
</dbReference>
<feature type="transmembrane region" description="Helical" evidence="9">
    <location>
        <begin position="76"/>
        <end position="95"/>
    </location>
</feature>
<dbReference type="GO" id="GO:0007165">
    <property type="term" value="P:signal transduction"/>
    <property type="evidence" value="ECO:0007669"/>
    <property type="project" value="UniProtKB-KW"/>
</dbReference>
<evidence type="ECO:0000256" key="2">
    <source>
        <dbReference type="ARBA" id="ARBA00022606"/>
    </source>
</evidence>
<organism evidence="10 11">
    <name type="scientific">Operophtera brumata</name>
    <name type="common">Winter moth</name>
    <name type="synonym">Phalaena brumata</name>
    <dbReference type="NCBI Taxonomy" id="104452"/>
    <lineage>
        <taxon>Eukaryota</taxon>
        <taxon>Metazoa</taxon>
        <taxon>Ecdysozoa</taxon>
        <taxon>Arthropoda</taxon>
        <taxon>Hexapoda</taxon>
        <taxon>Insecta</taxon>
        <taxon>Pterygota</taxon>
        <taxon>Neoptera</taxon>
        <taxon>Endopterygota</taxon>
        <taxon>Lepidoptera</taxon>
        <taxon>Glossata</taxon>
        <taxon>Ditrysia</taxon>
        <taxon>Geometroidea</taxon>
        <taxon>Geometridae</taxon>
        <taxon>Larentiinae</taxon>
        <taxon>Operophtera</taxon>
    </lineage>
</organism>
<dbReference type="Proteomes" id="UP000037510">
    <property type="component" value="Unassembled WGS sequence"/>
</dbReference>
<comment type="caution">
    <text evidence="9">Lacks conserved residue(s) required for the propagation of feature annotation.</text>
</comment>
<proteinExistence type="inferred from homology"/>
<evidence type="ECO:0000256" key="3">
    <source>
        <dbReference type="ARBA" id="ARBA00022692"/>
    </source>
</evidence>
<reference evidence="10 11" key="1">
    <citation type="journal article" date="2015" name="Genome Biol. Evol.">
        <title>The genome of winter moth (Operophtera brumata) provides a genomic perspective on sexual dimorphism and phenology.</title>
        <authorList>
            <person name="Derks M.F."/>
            <person name="Smit S."/>
            <person name="Salis L."/>
            <person name="Schijlen E."/>
            <person name="Bossers A."/>
            <person name="Mateman C."/>
            <person name="Pijl A.S."/>
            <person name="de Ridder D."/>
            <person name="Groenen M.A."/>
            <person name="Visser M.E."/>
            <person name="Megens H.J."/>
        </authorList>
    </citation>
    <scope>NUCLEOTIDE SEQUENCE [LARGE SCALE GENOMIC DNA]</scope>
    <source>
        <strain evidence="10">WM2013NL</strain>
        <tissue evidence="10">Head and thorax</tissue>
    </source>
</reference>
<evidence type="ECO:0000256" key="8">
    <source>
        <dbReference type="ARBA" id="ARBA00023224"/>
    </source>
</evidence>
<dbReference type="AlphaFoldDB" id="A0A0L7LA30"/>
<evidence type="ECO:0000256" key="1">
    <source>
        <dbReference type="ARBA" id="ARBA00004141"/>
    </source>
</evidence>
<keyword evidence="4 9" id="KW-0552">Olfaction</keyword>
<feature type="transmembrane region" description="Helical" evidence="9">
    <location>
        <begin position="311"/>
        <end position="333"/>
    </location>
</feature>
<evidence type="ECO:0000256" key="6">
    <source>
        <dbReference type="ARBA" id="ARBA00023136"/>
    </source>
</evidence>
<dbReference type="EMBL" id="JTDY01002047">
    <property type="protein sequence ID" value="KOB72240.1"/>
    <property type="molecule type" value="Genomic_DNA"/>
</dbReference>
<dbReference type="PANTHER" id="PTHR21137">
    <property type="entry name" value="ODORANT RECEPTOR"/>
    <property type="match status" value="1"/>
</dbReference>
<keyword evidence="7 9" id="KW-0675">Receptor</keyword>
<sequence length="406" mass="46530">MAKISENICNYLHYVELPLKLVACWEWIPKAKTLMQVMVNNIYLGLVLFALLRFAMGLSVHLYTEWVDIMSCLDEMADSLPLIVSLAIVSYYAIYRDDLYELITFMNANFKHHSAQGLTNMTMARSYETAKRFSKIYTACTMFSVTMVDQRAHPRMVVRGRDAQTALCVHVPAVLSVFFAANSILICGQLELLCCSLRNLRYTALLQHGVLHSAVAAAHSDIQMDEMHAYIYNQAEMTERRWHCAVASQAVMEYKDRFQRFVSLLLVLRVVQVTLYLCTLLYAATLVSTLRWHCAVVSQAVMEYKDRFDRFVSPLLVLRVVQVTLYLCTLLYAATLNFDMMTVEYLAAVALDIFVYCYYGNQIIAQVNVPIRFSQSGFLQDQYLLVSYQPMPILPLYPIKQISQAD</sequence>
<name>A0A0L7LA30_OPEBR</name>
<keyword evidence="3 9" id="KW-0812">Transmembrane</keyword>
<feature type="transmembrane region" description="Helical" evidence="9">
    <location>
        <begin position="345"/>
        <end position="365"/>
    </location>
</feature>
<dbReference type="GO" id="GO:0005886">
    <property type="term" value="C:plasma membrane"/>
    <property type="evidence" value="ECO:0007669"/>
    <property type="project" value="UniProtKB-SubCell"/>
</dbReference>
<accession>A0A0L7LA30</accession>
<dbReference type="Pfam" id="PF02949">
    <property type="entry name" value="7tm_6"/>
    <property type="match status" value="1"/>
</dbReference>
<feature type="transmembrane region" description="Helical" evidence="9">
    <location>
        <begin position="261"/>
        <end position="283"/>
    </location>
</feature>
<comment type="similarity">
    <text evidence="9">Belongs to the insect chemoreceptor superfamily. Heteromeric odorant receptor channel (TC 1.A.69) family.</text>
</comment>
<evidence type="ECO:0000256" key="4">
    <source>
        <dbReference type="ARBA" id="ARBA00022725"/>
    </source>
</evidence>
<dbReference type="PANTHER" id="PTHR21137:SF42">
    <property type="entry name" value="ODORANT RECEPTOR 83A"/>
    <property type="match status" value="1"/>
</dbReference>
<dbReference type="GO" id="GO:0005549">
    <property type="term" value="F:odorant binding"/>
    <property type="evidence" value="ECO:0007669"/>
    <property type="project" value="InterPro"/>
</dbReference>
<keyword evidence="8 9" id="KW-0807">Transducer</keyword>
<evidence type="ECO:0000256" key="9">
    <source>
        <dbReference type="RuleBase" id="RU351113"/>
    </source>
</evidence>
<evidence type="ECO:0000256" key="7">
    <source>
        <dbReference type="ARBA" id="ARBA00023170"/>
    </source>
</evidence>
<evidence type="ECO:0000313" key="11">
    <source>
        <dbReference type="Proteomes" id="UP000037510"/>
    </source>
</evidence>
<comment type="caution">
    <text evidence="10">The sequence shown here is derived from an EMBL/GenBank/DDBJ whole genome shotgun (WGS) entry which is preliminary data.</text>
</comment>
<feature type="transmembrane region" description="Helical" evidence="9">
    <location>
        <begin position="42"/>
        <end position="64"/>
    </location>
</feature>